<feature type="transmembrane region" description="Helical" evidence="1">
    <location>
        <begin position="46"/>
        <end position="69"/>
    </location>
</feature>
<feature type="transmembrane region" description="Helical" evidence="1">
    <location>
        <begin position="132"/>
        <end position="158"/>
    </location>
</feature>
<keyword evidence="1" id="KW-0812">Transmembrane</keyword>
<keyword evidence="3" id="KW-0378">Hydrolase</keyword>
<accession>A0A1M5NC12</accession>
<protein>
    <submittedName>
        <fullName evidence="3">CAAX protease self-immunity</fullName>
    </submittedName>
</protein>
<feature type="transmembrane region" description="Helical" evidence="1">
    <location>
        <begin position="170"/>
        <end position="188"/>
    </location>
</feature>
<evidence type="ECO:0000259" key="2">
    <source>
        <dbReference type="Pfam" id="PF02517"/>
    </source>
</evidence>
<dbReference type="GO" id="GO:0006508">
    <property type="term" value="P:proteolysis"/>
    <property type="evidence" value="ECO:0007669"/>
    <property type="project" value="UniProtKB-KW"/>
</dbReference>
<dbReference type="RefSeq" id="WP_073324140.1">
    <property type="nucleotide sequence ID" value="NZ_FQWD01000005.1"/>
</dbReference>
<dbReference type="InterPro" id="IPR003675">
    <property type="entry name" value="Rce1/LyrA-like_dom"/>
</dbReference>
<keyword evidence="3" id="KW-0645">Protease</keyword>
<dbReference type="EMBL" id="FQWD01000005">
    <property type="protein sequence ID" value="SHG87031.1"/>
    <property type="molecule type" value="Genomic_DNA"/>
</dbReference>
<evidence type="ECO:0000256" key="1">
    <source>
        <dbReference type="SAM" id="Phobius"/>
    </source>
</evidence>
<feature type="transmembrane region" description="Helical" evidence="1">
    <location>
        <begin position="12"/>
        <end position="34"/>
    </location>
</feature>
<keyword evidence="4" id="KW-1185">Reference proteome</keyword>
<dbReference type="GO" id="GO:0080120">
    <property type="term" value="P:CAAX-box protein maturation"/>
    <property type="evidence" value="ECO:0007669"/>
    <property type="project" value="UniProtKB-ARBA"/>
</dbReference>
<dbReference type="AlphaFoldDB" id="A0A1M5NC12"/>
<feature type="transmembrane region" description="Helical" evidence="1">
    <location>
        <begin position="90"/>
        <end position="112"/>
    </location>
</feature>
<dbReference type="Pfam" id="PF02517">
    <property type="entry name" value="Rce1-like"/>
    <property type="match status" value="1"/>
</dbReference>
<dbReference type="GO" id="GO:0004175">
    <property type="term" value="F:endopeptidase activity"/>
    <property type="evidence" value="ECO:0007669"/>
    <property type="project" value="UniProtKB-ARBA"/>
</dbReference>
<feature type="domain" description="CAAX prenyl protease 2/Lysostaphin resistance protein A-like" evidence="2">
    <location>
        <begin position="131"/>
        <end position="237"/>
    </location>
</feature>
<keyword evidence="1" id="KW-0472">Membrane</keyword>
<feature type="transmembrane region" description="Helical" evidence="1">
    <location>
        <begin position="200"/>
        <end position="218"/>
    </location>
</feature>
<reference evidence="4" key="1">
    <citation type="submission" date="2016-11" db="EMBL/GenBank/DDBJ databases">
        <authorList>
            <person name="Varghese N."/>
            <person name="Submissions S."/>
        </authorList>
    </citation>
    <scope>NUCLEOTIDE SEQUENCE [LARGE SCALE GENOMIC DNA]</scope>
    <source>
        <strain evidence="4">CGMCC 1.8995</strain>
    </source>
</reference>
<sequence>MNQLIRDDSPAPIWHQLLALFALTVVTQMSNIAFQKLANNEPFLPTVLPGLLFLSVLTLPALFIGLTLGRKVGLGLINRKTLEEGRIGGGLRFAVIAAIPLGFCMLALRWLLADSLPAELPAYGFRGPVGGLLVSVGAAVGEEIWFRFGLMTLLLYIASKMRHSALDTHTIPIIIILVVGFGFGLAHIPSVVAYGANTSFAVWATIGGNVAVAVLYGWCYWRYGLLSAITAHFSVDVVLHVLPALM</sequence>
<proteinExistence type="predicted"/>
<evidence type="ECO:0000313" key="3">
    <source>
        <dbReference type="EMBL" id="SHG87031.1"/>
    </source>
</evidence>
<dbReference type="OrthoDB" id="378663at2"/>
<dbReference type="Proteomes" id="UP000184520">
    <property type="component" value="Unassembled WGS sequence"/>
</dbReference>
<evidence type="ECO:0000313" key="4">
    <source>
        <dbReference type="Proteomes" id="UP000184520"/>
    </source>
</evidence>
<keyword evidence="1" id="KW-1133">Transmembrane helix</keyword>
<name>A0A1M5NC12_9ALTE</name>
<organism evidence="3 4">
    <name type="scientific">Marisediminitalea aggregata</name>
    <dbReference type="NCBI Taxonomy" id="634436"/>
    <lineage>
        <taxon>Bacteria</taxon>
        <taxon>Pseudomonadati</taxon>
        <taxon>Pseudomonadota</taxon>
        <taxon>Gammaproteobacteria</taxon>
        <taxon>Alteromonadales</taxon>
        <taxon>Alteromonadaceae</taxon>
        <taxon>Marisediminitalea</taxon>
    </lineage>
</organism>
<gene>
    <name evidence="3" type="ORF">SAMN05216361_3165</name>
</gene>